<keyword evidence="3" id="KW-1185">Reference proteome</keyword>
<reference evidence="2 3" key="1">
    <citation type="submission" date="2024-02" db="EMBL/GenBank/DDBJ databases">
        <title>De novo assembly and annotation of 12 fungi associated with fruit tree decline syndrome in Ontario, Canada.</title>
        <authorList>
            <person name="Sulman M."/>
            <person name="Ellouze W."/>
            <person name="Ilyukhin E."/>
        </authorList>
    </citation>
    <scope>NUCLEOTIDE SEQUENCE [LARGE SCALE GENOMIC DNA]</scope>
    <source>
        <strain evidence="2 3">M11/M66-122</strain>
    </source>
</reference>
<name>A0AAN9URG0_9PEZI</name>
<sequence>MDDDTKGFSDAPPSYDDSIQHPGGGTSPQDASGPESATRHLQNHIASLPGRIRASQRARTAQQRLDDTLLVDHIAPAIEELLIDLGAQGGTVTPLATLTIVPDGAIPPKAELSGLSEMRSRGELGRVSKIRLSDHDKREEKDGEEKDGPPAFSKFTFASAASSSLPFSSPDYSATDLLWWRDEAMARRLADCLQPKVATTGKRPQAERIPSSTSAVQAAVEKEVPSEKQRRGWGWGKWRNGRGDPPQGAGARAATEATVSPGLQQEQQKAQGGDGACMIVEAQEVAFRVENDLGIWESIRGWGIVVTVTVDAS</sequence>
<comment type="caution">
    <text evidence="2">The sequence shown here is derived from an EMBL/GenBank/DDBJ whole genome shotgun (WGS) entry which is preliminary data.</text>
</comment>
<feature type="region of interest" description="Disordered" evidence="1">
    <location>
        <begin position="199"/>
        <end position="252"/>
    </location>
</feature>
<feature type="compositionally biased region" description="Basic and acidic residues" evidence="1">
    <location>
        <begin position="126"/>
        <end position="148"/>
    </location>
</feature>
<dbReference type="Proteomes" id="UP001320420">
    <property type="component" value="Unassembled WGS sequence"/>
</dbReference>
<feature type="region of interest" description="Disordered" evidence="1">
    <location>
        <begin position="126"/>
        <end position="152"/>
    </location>
</feature>
<dbReference type="EMBL" id="JAKJXP020000036">
    <property type="protein sequence ID" value="KAK7752651.1"/>
    <property type="molecule type" value="Genomic_DNA"/>
</dbReference>
<gene>
    <name evidence="2" type="ORF">SLS62_005420</name>
</gene>
<organism evidence="2 3">
    <name type="scientific">Diatrype stigma</name>
    <dbReference type="NCBI Taxonomy" id="117547"/>
    <lineage>
        <taxon>Eukaryota</taxon>
        <taxon>Fungi</taxon>
        <taxon>Dikarya</taxon>
        <taxon>Ascomycota</taxon>
        <taxon>Pezizomycotina</taxon>
        <taxon>Sordariomycetes</taxon>
        <taxon>Xylariomycetidae</taxon>
        <taxon>Xylariales</taxon>
        <taxon>Diatrypaceae</taxon>
        <taxon>Diatrype</taxon>
    </lineage>
</organism>
<protein>
    <submittedName>
        <fullName evidence="2">Uncharacterized protein</fullName>
    </submittedName>
</protein>
<accession>A0AAN9URG0</accession>
<evidence type="ECO:0000313" key="2">
    <source>
        <dbReference type="EMBL" id="KAK7752651.1"/>
    </source>
</evidence>
<proteinExistence type="predicted"/>
<evidence type="ECO:0000313" key="3">
    <source>
        <dbReference type="Proteomes" id="UP001320420"/>
    </source>
</evidence>
<evidence type="ECO:0000256" key="1">
    <source>
        <dbReference type="SAM" id="MobiDB-lite"/>
    </source>
</evidence>
<feature type="region of interest" description="Disordered" evidence="1">
    <location>
        <begin position="1"/>
        <end position="42"/>
    </location>
</feature>
<feature type="compositionally biased region" description="Basic and acidic residues" evidence="1">
    <location>
        <begin position="220"/>
        <end position="230"/>
    </location>
</feature>
<dbReference type="AlphaFoldDB" id="A0AAN9URG0"/>